<dbReference type="AlphaFoldDB" id="A0AAU9U5G5"/>
<evidence type="ECO:0008006" key="3">
    <source>
        <dbReference type="Google" id="ProtNLM"/>
    </source>
</evidence>
<proteinExistence type="predicted"/>
<reference evidence="1" key="1">
    <citation type="submission" date="2022-03" db="EMBL/GenBank/DDBJ databases">
        <authorList>
            <person name="Tunstrom K."/>
        </authorList>
    </citation>
    <scope>NUCLEOTIDE SEQUENCE</scope>
</reference>
<protein>
    <recommendedName>
        <fullName evidence="3">Reverse transcriptase domain-containing protein</fullName>
    </recommendedName>
</protein>
<gene>
    <name evidence="1" type="ORF">EEDITHA_LOCUS8676</name>
</gene>
<evidence type="ECO:0000313" key="2">
    <source>
        <dbReference type="Proteomes" id="UP001153954"/>
    </source>
</evidence>
<name>A0AAU9U5G5_EUPED</name>
<evidence type="ECO:0000313" key="1">
    <source>
        <dbReference type="EMBL" id="CAH2092964.1"/>
    </source>
</evidence>
<dbReference type="Proteomes" id="UP001153954">
    <property type="component" value="Unassembled WGS sequence"/>
</dbReference>
<comment type="caution">
    <text evidence="1">The sequence shown here is derived from an EMBL/GenBank/DDBJ whole genome shotgun (WGS) entry which is preliminary data.</text>
</comment>
<sequence>MYVIPTLRDYLHKDEEDVLLALYADSAIFMSSFHQVVASNKMQCLLKLLPKWVDKCRMAVNVRKTVALFTGGCYVKSLRGQDVEWHLADLSNVPIFWSKLHSVFNSRLCNLLG</sequence>
<dbReference type="EMBL" id="CAKOGL010000012">
    <property type="protein sequence ID" value="CAH2092964.1"/>
    <property type="molecule type" value="Genomic_DNA"/>
</dbReference>
<keyword evidence="2" id="KW-1185">Reference proteome</keyword>
<accession>A0AAU9U5G5</accession>
<organism evidence="1 2">
    <name type="scientific">Euphydryas editha</name>
    <name type="common">Edith's checkerspot</name>
    <dbReference type="NCBI Taxonomy" id="104508"/>
    <lineage>
        <taxon>Eukaryota</taxon>
        <taxon>Metazoa</taxon>
        <taxon>Ecdysozoa</taxon>
        <taxon>Arthropoda</taxon>
        <taxon>Hexapoda</taxon>
        <taxon>Insecta</taxon>
        <taxon>Pterygota</taxon>
        <taxon>Neoptera</taxon>
        <taxon>Endopterygota</taxon>
        <taxon>Lepidoptera</taxon>
        <taxon>Glossata</taxon>
        <taxon>Ditrysia</taxon>
        <taxon>Papilionoidea</taxon>
        <taxon>Nymphalidae</taxon>
        <taxon>Nymphalinae</taxon>
        <taxon>Euphydryas</taxon>
    </lineage>
</organism>